<feature type="transmembrane region" description="Helical" evidence="7">
    <location>
        <begin position="236"/>
        <end position="257"/>
    </location>
</feature>
<keyword evidence="5 7" id="KW-1133">Transmembrane helix</keyword>
<dbReference type="GO" id="GO:0016887">
    <property type="term" value="F:ATP hydrolysis activity"/>
    <property type="evidence" value="ECO:0007669"/>
    <property type="project" value="InterPro"/>
</dbReference>
<dbReference type="SUPFAM" id="SSF52540">
    <property type="entry name" value="P-loop containing nucleoside triphosphate hydrolases"/>
    <property type="match status" value="1"/>
</dbReference>
<evidence type="ECO:0000256" key="7">
    <source>
        <dbReference type="SAM" id="Phobius"/>
    </source>
</evidence>
<keyword evidence="2 7" id="KW-0812">Transmembrane</keyword>
<dbReference type="GO" id="GO:0140359">
    <property type="term" value="F:ABC-type transporter activity"/>
    <property type="evidence" value="ECO:0007669"/>
    <property type="project" value="InterPro"/>
</dbReference>
<evidence type="ECO:0000313" key="9">
    <source>
        <dbReference type="EMBL" id="KAH9369958.1"/>
    </source>
</evidence>
<dbReference type="PROSITE" id="PS00211">
    <property type="entry name" value="ABC_TRANSPORTER_1"/>
    <property type="match status" value="1"/>
</dbReference>
<evidence type="ECO:0000256" key="6">
    <source>
        <dbReference type="ARBA" id="ARBA00023136"/>
    </source>
</evidence>
<evidence type="ECO:0000256" key="2">
    <source>
        <dbReference type="ARBA" id="ARBA00022692"/>
    </source>
</evidence>
<dbReference type="VEuPathDB" id="VectorBase:HLOH_044470"/>
<feature type="transmembrane region" description="Helical" evidence="7">
    <location>
        <begin position="86"/>
        <end position="105"/>
    </location>
</feature>
<dbReference type="CDD" id="cd03263">
    <property type="entry name" value="ABC_subfamily_A"/>
    <property type="match status" value="1"/>
</dbReference>
<accession>A0A9J6FUW0</accession>
<keyword evidence="6 7" id="KW-0472">Membrane</keyword>
<name>A0A9J6FUW0_HAELO</name>
<sequence>MKLSQAEPFQSWSTDSNFPMLPLFSPRHPESNFDGSPGYVAEGFLYLQHKLFQRTLEHILGQKHLNVSPTQLWLQRFPLPPHTVDSFYFVVQYFLPIIVLLSYIYPSLSAVRQVGFEKESGMKDLLEMTGVNPWLNYAAWFLTTVAVMTASSALLVLVATAPLSSNGPVLRHSNPIVFFLLLVAYSTSTTSFSFFVGSFFNNANSSVAALAVAYITTFSPFLFFFSLSSDHSLPTLVAACLLCNTALPVGITMATVLEASGDGIQWYNLGVNPNPGQGLSLMTVIGLLFFDTIMYVLILWYVETLAASQPRIGWRLSLVKREDQRVCNVECQKPTDPNKKPPRVCFEEFTPKGPVGVRLVNLTKLYGKTTVVSNMNLEAAKGFITVVLGHNGAGKTTTMRMITGQLAPSSGSVFIQGRDVSSDRRAAHESLGICPQTDVHFQEMTVFEHLYFFSRLKGVPYGDVHEEAFNLLILLNMVPKTDTFAKHLSGGMKRKLSIAMALIGHSKVVVLDEPTAGMDPAARRDMWDLLVAEKSERTVLLTTHSMEEADAIGDRIAIMANGVVQCCGSPFFLKKSLGPSRPCRFSCCYAQLYHHSLLNSIIEHS</sequence>
<dbReference type="InterPro" id="IPR003593">
    <property type="entry name" value="AAA+_ATPase"/>
</dbReference>
<protein>
    <recommendedName>
        <fullName evidence="8">ABC transporter domain-containing protein</fullName>
    </recommendedName>
</protein>
<feature type="transmembrane region" description="Helical" evidence="7">
    <location>
        <begin position="137"/>
        <end position="164"/>
    </location>
</feature>
<evidence type="ECO:0000256" key="3">
    <source>
        <dbReference type="ARBA" id="ARBA00022741"/>
    </source>
</evidence>
<evidence type="ECO:0000313" key="10">
    <source>
        <dbReference type="Proteomes" id="UP000821853"/>
    </source>
</evidence>
<dbReference type="InterPro" id="IPR003439">
    <property type="entry name" value="ABC_transporter-like_ATP-bd"/>
</dbReference>
<evidence type="ECO:0000259" key="8">
    <source>
        <dbReference type="PROSITE" id="PS50893"/>
    </source>
</evidence>
<dbReference type="EMBL" id="JABSTR010000005">
    <property type="protein sequence ID" value="KAH9369958.1"/>
    <property type="molecule type" value="Genomic_DNA"/>
</dbReference>
<dbReference type="SMART" id="SM00382">
    <property type="entry name" value="AAA"/>
    <property type="match status" value="1"/>
</dbReference>
<feature type="transmembrane region" description="Helical" evidence="7">
    <location>
        <begin position="206"/>
        <end position="224"/>
    </location>
</feature>
<keyword evidence="10" id="KW-1185">Reference proteome</keyword>
<comment type="subcellular location">
    <subcellularLocation>
        <location evidence="1">Membrane</location>
        <topology evidence="1">Multi-pass membrane protein</topology>
    </subcellularLocation>
</comment>
<dbReference type="InterPro" id="IPR026082">
    <property type="entry name" value="ABCA"/>
</dbReference>
<dbReference type="AlphaFoldDB" id="A0A9J6FUW0"/>
<proteinExistence type="predicted"/>
<dbReference type="FunFam" id="3.40.50.300:FF:000933">
    <property type="entry name" value="ABC transporter A family member 7"/>
    <property type="match status" value="1"/>
</dbReference>
<feature type="transmembrane region" description="Helical" evidence="7">
    <location>
        <begin position="277"/>
        <end position="302"/>
    </location>
</feature>
<dbReference type="InterPro" id="IPR013525">
    <property type="entry name" value="ABC2_TM"/>
</dbReference>
<dbReference type="OMA" id="PRIGWRL"/>
<dbReference type="InterPro" id="IPR017871">
    <property type="entry name" value="ABC_transporter-like_CS"/>
</dbReference>
<feature type="domain" description="ABC transporter" evidence="8">
    <location>
        <begin position="357"/>
        <end position="586"/>
    </location>
</feature>
<gene>
    <name evidence="9" type="ORF">HPB48_001835</name>
</gene>
<evidence type="ECO:0000256" key="1">
    <source>
        <dbReference type="ARBA" id="ARBA00004141"/>
    </source>
</evidence>
<keyword evidence="3" id="KW-0547">Nucleotide-binding</keyword>
<evidence type="ECO:0000256" key="5">
    <source>
        <dbReference type="ARBA" id="ARBA00022989"/>
    </source>
</evidence>
<dbReference type="PANTHER" id="PTHR19229">
    <property type="entry name" value="ATP-BINDING CASSETTE TRANSPORTER SUBFAMILY A ABCA"/>
    <property type="match status" value="1"/>
</dbReference>
<keyword evidence="4" id="KW-0067">ATP-binding</keyword>
<dbReference type="GO" id="GO:0016020">
    <property type="term" value="C:membrane"/>
    <property type="evidence" value="ECO:0007669"/>
    <property type="project" value="UniProtKB-SubCell"/>
</dbReference>
<dbReference type="GO" id="GO:0005524">
    <property type="term" value="F:ATP binding"/>
    <property type="evidence" value="ECO:0007669"/>
    <property type="project" value="UniProtKB-KW"/>
</dbReference>
<organism evidence="9 10">
    <name type="scientific">Haemaphysalis longicornis</name>
    <name type="common">Bush tick</name>
    <dbReference type="NCBI Taxonomy" id="44386"/>
    <lineage>
        <taxon>Eukaryota</taxon>
        <taxon>Metazoa</taxon>
        <taxon>Ecdysozoa</taxon>
        <taxon>Arthropoda</taxon>
        <taxon>Chelicerata</taxon>
        <taxon>Arachnida</taxon>
        <taxon>Acari</taxon>
        <taxon>Parasitiformes</taxon>
        <taxon>Ixodida</taxon>
        <taxon>Ixodoidea</taxon>
        <taxon>Ixodidae</taxon>
        <taxon>Haemaphysalinae</taxon>
        <taxon>Haemaphysalis</taxon>
    </lineage>
</organism>
<reference evidence="9 10" key="1">
    <citation type="journal article" date="2020" name="Cell">
        <title>Large-Scale Comparative Analyses of Tick Genomes Elucidate Their Genetic Diversity and Vector Capacities.</title>
        <authorList>
            <consortium name="Tick Genome and Microbiome Consortium (TIGMIC)"/>
            <person name="Jia N."/>
            <person name="Wang J."/>
            <person name="Shi W."/>
            <person name="Du L."/>
            <person name="Sun Y."/>
            <person name="Zhan W."/>
            <person name="Jiang J.F."/>
            <person name="Wang Q."/>
            <person name="Zhang B."/>
            <person name="Ji P."/>
            <person name="Bell-Sakyi L."/>
            <person name="Cui X.M."/>
            <person name="Yuan T.T."/>
            <person name="Jiang B.G."/>
            <person name="Yang W.F."/>
            <person name="Lam T.T."/>
            <person name="Chang Q.C."/>
            <person name="Ding S.J."/>
            <person name="Wang X.J."/>
            <person name="Zhu J.G."/>
            <person name="Ruan X.D."/>
            <person name="Zhao L."/>
            <person name="Wei J.T."/>
            <person name="Ye R.Z."/>
            <person name="Que T.C."/>
            <person name="Du C.H."/>
            <person name="Zhou Y.H."/>
            <person name="Cheng J.X."/>
            <person name="Dai P.F."/>
            <person name="Guo W.B."/>
            <person name="Han X.H."/>
            <person name="Huang E.J."/>
            <person name="Li L.F."/>
            <person name="Wei W."/>
            <person name="Gao Y.C."/>
            <person name="Liu J.Z."/>
            <person name="Shao H.Z."/>
            <person name="Wang X."/>
            <person name="Wang C.C."/>
            <person name="Yang T.C."/>
            <person name="Huo Q.B."/>
            <person name="Li W."/>
            <person name="Chen H.Y."/>
            <person name="Chen S.E."/>
            <person name="Zhou L.G."/>
            <person name="Ni X.B."/>
            <person name="Tian J.H."/>
            <person name="Sheng Y."/>
            <person name="Liu T."/>
            <person name="Pan Y.S."/>
            <person name="Xia L.Y."/>
            <person name="Li J."/>
            <person name="Zhao F."/>
            <person name="Cao W.C."/>
        </authorList>
    </citation>
    <scope>NUCLEOTIDE SEQUENCE [LARGE SCALE GENOMIC DNA]</scope>
    <source>
        <strain evidence="9">HaeL-2018</strain>
    </source>
</reference>
<dbReference type="Proteomes" id="UP000821853">
    <property type="component" value="Chromosome 3"/>
</dbReference>
<dbReference type="InterPro" id="IPR027417">
    <property type="entry name" value="P-loop_NTPase"/>
</dbReference>
<comment type="caution">
    <text evidence="9">The sequence shown here is derived from an EMBL/GenBank/DDBJ whole genome shotgun (WGS) entry which is preliminary data.</text>
</comment>
<dbReference type="PROSITE" id="PS50893">
    <property type="entry name" value="ABC_TRANSPORTER_2"/>
    <property type="match status" value="1"/>
</dbReference>
<dbReference type="PANTHER" id="PTHR19229:SF250">
    <property type="entry name" value="ABC TRANSPORTER DOMAIN-CONTAINING PROTEIN-RELATED"/>
    <property type="match status" value="1"/>
</dbReference>
<dbReference type="Pfam" id="PF00005">
    <property type="entry name" value="ABC_tran"/>
    <property type="match status" value="1"/>
</dbReference>
<dbReference type="Pfam" id="PF12698">
    <property type="entry name" value="ABC2_membrane_3"/>
    <property type="match status" value="1"/>
</dbReference>
<dbReference type="OrthoDB" id="6490478at2759"/>
<feature type="transmembrane region" description="Helical" evidence="7">
    <location>
        <begin position="176"/>
        <end position="200"/>
    </location>
</feature>
<dbReference type="GO" id="GO:0005319">
    <property type="term" value="F:lipid transporter activity"/>
    <property type="evidence" value="ECO:0007669"/>
    <property type="project" value="TreeGrafter"/>
</dbReference>
<dbReference type="Gene3D" id="3.40.50.300">
    <property type="entry name" value="P-loop containing nucleotide triphosphate hydrolases"/>
    <property type="match status" value="1"/>
</dbReference>
<evidence type="ECO:0000256" key="4">
    <source>
        <dbReference type="ARBA" id="ARBA00022840"/>
    </source>
</evidence>